<sequence length="142" mass="15276">MSLRSSACACDGLHHDHPRRRGRSFRCSRRAGDPSIQPPPHTPPSALPRSLLVNLPAPTLHLHVFCCCPACVPWLCFAVVPASKRLVLCSAVLFVLRRQCIVAVIAGRCCRPLLLCVSSASDWLAAVLLLSSSPPPPLLACP</sequence>
<protein>
    <submittedName>
        <fullName evidence="2">Uncharacterized protein</fullName>
    </submittedName>
</protein>
<feature type="compositionally biased region" description="Pro residues" evidence="1">
    <location>
        <begin position="36"/>
        <end position="45"/>
    </location>
</feature>
<dbReference type="InParanoid" id="F2UKK7"/>
<feature type="region of interest" description="Disordered" evidence="1">
    <location>
        <begin position="18"/>
        <end position="45"/>
    </location>
</feature>
<evidence type="ECO:0000313" key="2">
    <source>
        <dbReference type="EMBL" id="EGD77656.1"/>
    </source>
</evidence>
<dbReference type="GeneID" id="16070686"/>
<dbReference type="AlphaFoldDB" id="F2UKK7"/>
<accession>F2UKK7</accession>
<dbReference type="EMBL" id="GL832979">
    <property type="protein sequence ID" value="EGD77656.1"/>
    <property type="molecule type" value="Genomic_DNA"/>
</dbReference>
<proteinExistence type="predicted"/>
<dbReference type="Proteomes" id="UP000007799">
    <property type="component" value="Unassembled WGS sequence"/>
</dbReference>
<dbReference type="RefSeq" id="XP_004990132.1">
    <property type="nucleotide sequence ID" value="XM_004990075.1"/>
</dbReference>
<reference evidence="2" key="1">
    <citation type="submission" date="2009-08" db="EMBL/GenBank/DDBJ databases">
        <title>Annotation of Salpingoeca rosetta.</title>
        <authorList>
            <consortium name="The Broad Institute Genome Sequencing Platform"/>
            <person name="Russ C."/>
            <person name="Cuomo C."/>
            <person name="Burger G."/>
            <person name="Gray M.W."/>
            <person name="Holland P.W.H."/>
            <person name="King N."/>
            <person name="Lang F.B.F."/>
            <person name="Roger A.J."/>
            <person name="Ruiz-Trillo I."/>
            <person name="Young S.K."/>
            <person name="Zeng Q."/>
            <person name="Gargeya S."/>
            <person name="Alvarado L."/>
            <person name="Berlin A."/>
            <person name="Chapman S.B."/>
            <person name="Chen Z."/>
            <person name="Freedman E."/>
            <person name="Gellesch M."/>
            <person name="Goldberg J."/>
            <person name="Griggs A."/>
            <person name="Gujja S."/>
            <person name="Heilman E."/>
            <person name="Heiman D."/>
            <person name="Howarth C."/>
            <person name="Mehta T."/>
            <person name="Neiman D."/>
            <person name="Pearson M."/>
            <person name="Roberts A."/>
            <person name="Saif S."/>
            <person name="Shea T."/>
            <person name="Shenoy N."/>
            <person name="Sisk P."/>
            <person name="Stolte C."/>
            <person name="Sykes S."/>
            <person name="White J."/>
            <person name="Yandava C."/>
            <person name="Haas B."/>
            <person name="Nusbaum C."/>
            <person name="Birren B."/>
        </authorList>
    </citation>
    <scope>NUCLEOTIDE SEQUENCE [LARGE SCALE GENOMIC DNA]</scope>
    <source>
        <strain evidence="2">ATCC 50818</strain>
    </source>
</reference>
<evidence type="ECO:0000256" key="1">
    <source>
        <dbReference type="SAM" id="MobiDB-lite"/>
    </source>
</evidence>
<keyword evidence="3" id="KW-1185">Reference proteome</keyword>
<organism evidence="3">
    <name type="scientific">Salpingoeca rosetta (strain ATCC 50818 / BSB-021)</name>
    <dbReference type="NCBI Taxonomy" id="946362"/>
    <lineage>
        <taxon>Eukaryota</taxon>
        <taxon>Choanoflagellata</taxon>
        <taxon>Craspedida</taxon>
        <taxon>Salpingoecidae</taxon>
        <taxon>Salpingoeca</taxon>
    </lineage>
</organism>
<feature type="compositionally biased region" description="Basic residues" evidence="1">
    <location>
        <begin position="18"/>
        <end position="29"/>
    </location>
</feature>
<dbReference type="KEGG" id="sre:PTSG_12786"/>
<name>F2UKK7_SALR5</name>
<gene>
    <name evidence="2" type="ORF">PTSG_12786</name>
</gene>
<evidence type="ECO:0000313" key="3">
    <source>
        <dbReference type="Proteomes" id="UP000007799"/>
    </source>
</evidence>